<dbReference type="GO" id="GO:0016787">
    <property type="term" value="F:hydrolase activity"/>
    <property type="evidence" value="ECO:0007669"/>
    <property type="project" value="UniProtKB-KW"/>
</dbReference>
<dbReference type="OrthoDB" id="7066910at2"/>
<protein>
    <submittedName>
        <fullName evidence="5">8-oxo-dGTP pyrophosphatase MutT, NUDIX family</fullName>
    </submittedName>
</protein>
<dbReference type="PANTHER" id="PTHR12629:SF0">
    <property type="entry name" value="DIPHOSPHOINOSITOL-POLYPHOSPHATE DIPHOSPHATASE"/>
    <property type="match status" value="1"/>
</dbReference>
<dbReference type="GO" id="GO:0046872">
    <property type="term" value="F:metal ion binding"/>
    <property type="evidence" value="ECO:0007669"/>
    <property type="project" value="UniProtKB-KW"/>
</dbReference>
<gene>
    <name evidence="5" type="ORF">SAMN02745157_3905</name>
</gene>
<dbReference type="STRING" id="1122133.SAMN02745157_3905"/>
<feature type="domain" description="Nudix hydrolase" evidence="4">
    <location>
        <begin position="5"/>
        <end position="131"/>
    </location>
</feature>
<dbReference type="InterPro" id="IPR020084">
    <property type="entry name" value="NUDIX_hydrolase_CS"/>
</dbReference>
<accession>A0A1M5IIR6</accession>
<evidence type="ECO:0000256" key="2">
    <source>
        <dbReference type="ARBA" id="ARBA00022723"/>
    </source>
</evidence>
<evidence type="ECO:0000259" key="4">
    <source>
        <dbReference type="PROSITE" id="PS51462"/>
    </source>
</evidence>
<name>A0A1M5IIR6_9HYPH</name>
<dbReference type="SUPFAM" id="SSF55811">
    <property type="entry name" value="Nudix"/>
    <property type="match status" value="1"/>
</dbReference>
<dbReference type="Proteomes" id="UP000184485">
    <property type="component" value="Unassembled WGS sequence"/>
</dbReference>
<dbReference type="Gene3D" id="3.90.79.10">
    <property type="entry name" value="Nucleoside Triphosphate Pyrophosphohydrolase"/>
    <property type="match status" value="1"/>
</dbReference>
<dbReference type="InterPro" id="IPR015797">
    <property type="entry name" value="NUDIX_hydrolase-like_dom_sf"/>
</dbReference>
<proteinExistence type="predicted"/>
<dbReference type="AlphaFoldDB" id="A0A1M5IIR6"/>
<dbReference type="EMBL" id="FQUP01000004">
    <property type="protein sequence ID" value="SHG28264.1"/>
    <property type="molecule type" value="Genomic_DNA"/>
</dbReference>
<dbReference type="PROSITE" id="PS51462">
    <property type="entry name" value="NUDIX"/>
    <property type="match status" value="1"/>
</dbReference>
<dbReference type="PANTHER" id="PTHR12629">
    <property type="entry name" value="DIPHOSPHOINOSITOL POLYPHOSPHATE PHOSPHOHYDROLASE"/>
    <property type="match status" value="1"/>
</dbReference>
<dbReference type="RefSeq" id="WP_073056157.1">
    <property type="nucleotide sequence ID" value="NZ_FQUP01000004.1"/>
</dbReference>
<evidence type="ECO:0000313" key="5">
    <source>
        <dbReference type="EMBL" id="SHG28264.1"/>
    </source>
</evidence>
<dbReference type="Pfam" id="PF00293">
    <property type="entry name" value="NUDIX"/>
    <property type="match status" value="1"/>
</dbReference>
<comment type="cofactor">
    <cofactor evidence="1">
        <name>Mg(2+)</name>
        <dbReference type="ChEBI" id="CHEBI:18420"/>
    </cofactor>
</comment>
<keyword evidence="6" id="KW-1185">Reference proteome</keyword>
<evidence type="ECO:0000256" key="3">
    <source>
        <dbReference type="ARBA" id="ARBA00022801"/>
    </source>
</evidence>
<dbReference type="GO" id="GO:0005737">
    <property type="term" value="C:cytoplasm"/>
    <property type="evidence" value="ECO:0007669"/>
    <property type="project" value="TreeGrafter"/>
</dbReference>
<evidence type="ECO:0000313" key="6">
    <source>
        <dbReference type="Proteomes" id="UP000184485"/>
    </source>
</evidence>
<sequence length="145" mass="15936">MLDKASPRTCCALPYRIRSPHVEVLLVTTSSGRWVLPKGRMLPSEAPFEAAAREAWEEAGVRGNIDELPYGGFDHIRNGTTEHILVYPLAVVDEAARWPESSWRQRRWATAAEVAKLVDSDLAGLVGDFAAEADAMMGDSGVRQD</sequence>
<dbReference type="PROSITE" id="PS00893">
    <property type="entry name" value="NUDIX_BOX"/>
    <property type="match status" value="1"/>
</dbReference>
<keyword evidence="3" id="KW-0378">Hydrolase</keyword>
<keyword evidence="2" id="KW-0479">Metal-binding</keyword>
<reference evidence="5 6" key="1">
    <citation type="submission" date="2016-11" db="EMBL/GenBank/DDBJ databases">
        <authorList>
            <person name="Jaros S."/>
            <person name="Januszkiewicz K."/>
            <person name="Wedrychowicz H."/>
        </authorList>
    </citation>
    <scope>NUCLEOTIDE SEQUENCE [LARGE SCALE GENOMIC DNA]</scope>
    <source>
        <strain evidence="5 6">DSM 19436</strain>
    </source>
</reference>
<evidence type="ECO:0000256" key="1">
    <source>
        <dbReference type="ARBA" id="ARBA00001946"/>
    </source>
</evidence>
<dbReference type="InterPro" id="IPR000086">
    <property type="entry name" value="NUDIX_hydrolase_dom"/>
</dbReference>
<organism evidence="5 6">
    <name type="scientific">Kaistia soli DSM 19436</name>
    <dbReference type="NCBI Taxonomy" id="1122133"/>
    <lineage>
        <taxon>Bacteria</taxon>
        <taxon>Pseudomonadati</taxon>
        <taxon>Pseudomonadota</taxon>
        <taxon>Alphaproteobacteria</taxon>
        <taxon>Hyphomicrobiales</taxon>
        <taxon>Kaistiaceae</taxon>
        <taxon>Kaistia</taxon>
    </lineage>
</organism>